<keyword evidence="6" id="KW-1185">Reference proteome</keyword>
<dbReference type="InterPro" id="IPR015943">
    <property type="entry name" value="WD40/YVTN_repeat-like_dom_sf"/>
</dbReference>
<dbReference type="InterPro" id="IPR001680">
    <property type="entry name" value="WD40_rpt"/>
</dbReference>
<evidence type="ECO:0000256" key="2">
    <source>
        <dbReference type="ARBA" id="ARBA00022737"/>
    </source>
</evidence>
<reference evidence="5" key="2">
    <citation type="journal article" date="2007" name="Science">
        <title>Draft genome sequence of the sexually transmitted pathogen Trichomonas vaginalis.</title>
        <authorList>
            <person name="Carlton J.M."/>
            <person name="Hirt R.P."/>
            <person name="Silva J.C."/>
            <person name="Delcher A.L."/>
            <person name="Schatz M."/>
            <person name="Zhao Q."/>
            <person name="Wortman J.R."/>
            <person name="Bidwell S.L."/>
            <person name="Alsmark U.C.M."/>
            <person name="Besteiro S."/>
            <person name="Sicheritz-Ponten T."/>
            <person name="Noel C.J."/>
            <person name="Dacks J.B."/>
            <person name="Foster P.G."/>
            <person name="Simillion C."/>
            <person name="Van de Peer Y."/>
            <person name="Miranda-Saavedra D."/>
            <person name="Barton G.J."/>
            <person name="Westrop G.D."/>
            <person name="Mueller S."/>
            <person name="Dessi D."/>
            <person name="Fiori P.L."/>
            <person name="Ren Q."/>
            <person name="Paulsen I."/>
            <person name="Zhang H."/>
            <person name="Bastida-Corcuera F.D."/>
            <person name="Simoes-Barbosa A."/>
            <person name="Brown M.T."/>
            <person name="Hayes R.D."/>
            <person name="Mukherjee M."/>
            <person name="Okumura C.Y."/>
            <person name="Schneider R."/>
            <person name="Smith A.J."/>
            <person name="Vanacova S."/>
            <person name="Villalvazo M."/>
            <person name="Haas B.J."/>
            <person name="Pertea M."/>
            <person name="Feldblyum T.V."/>
            <person name="Utterback T.R."/>
            <person name="Shu C.L."/>
            <person name="Osoegawa K."/>
            <person name="de Jong P.J."/>
            <person name="Hrdy I."/>
            <person name="Horvathova L."/>
            <person name="Zubacova Z."/>
            <person name="Dolezal P."/>
            <person name="Malik S.B."/>
            <person name="Logsdon J.M. Jr."/>
            <person name="Henze K."/>
            <person name="Gupta A."/>
            <person name="Wang C.C."/>
            <person name="Dunne R.L."/>
            <person name="Upcroft J.A."/>
            <person name="Upcroft P."/>
            <person name="White O."/>
            <person name="Salzberg S.L."/>
            <person name="Tang P."/>
            <person name="Chiu C.-H."/>
            <person name="Lee Y.-S."/>
            <person name="Embley T.M."/>
            <person name="Coombs G.H."/>
            <person name="Mottram J.C."/>
            <person name="Tachezy J."/>
            <person name="Fraser-Liggett C.M."/>
            <person name="Johnson P.J."/>
        </authorList>
    </citation>
    <scope>NUCLEOTIDE SEQUENCE [LARGE SCALE GENOMIC DNA]</scope>
    <source>
        <strain evidence="5">G3</strain>
    </source>
</reference>
<protein>
    <submittedName>
        <fullName evidence="5">WD repeat protein, putative</fullName>
    </submittedName>
</protein>
<dbReference type="Pfam" id="PF08662">
    <property type="entry name" value="eIF2A"/>
    <property type="match status" value="1"/>
</dbReference>
<dbReference type="GO" id="GO:0016226">
    <property type="term" value="P:iron-sulfur cluster assembly"/>
    <property type="evidence" value="ECO:0000318"/>
    <property type="project" value="GO_Central"/>
</dbReference>
<dbReference type="RefSeq" id="XP_001307262.1">
    <property type="nucleotide sequence ID" value="XM_001307261.1"/>
</dbReference>
<evidence type="ECO:0000259" key="4">
    <source>
        <dbReference type="Pfam" id="PF08662"/>
    </source>
</evidence>
<dbReference type="SMR" id="A2FL76"/>
<dbReference type="OrthoDB" id="284782at2759"/>
<dbReference type="PANTHER" id="PTHR19920">
    <property type="entry name" value="WD40 PROTEIN CIAO1"/>
    <property type="match status" value="1"/>
</dbReference>
<organism evidence="5 6">
    <name type="scientific">Trichomonas vaginalis (strain ATCC PRA-98 / G3)</name>
    <dbReference type="NCBI Taxonomy" id="412133"/>
    <lineage>
        <taxon>Eukaryota</taxon>
        <taxon>Metamonada</taxon>
        <taxon>Parabasalia</taxon>
        <taxon>Trichomonadida</taxon>
        <taxon>Trichomonadidae</taxon>
        <taxon>Trichomonas</taxon>
    </lineage>
</organism>
<dbReference type="EMBL" id="DS113863">
    <property type="protein sequence ID" value="EAX94332.1"/>
    <property type="molecule type" value="Genomic_DNA"/>
</dbReference>
<reference evidence="5" key="1">
    <citation type="submission" date="2006-10" db="EMBL/GenBank/DDBJ databases">
        <authorList>
            <person name="Amadeo P."/>
            <person name="Zhao Q."/>
            <person name="Wortman J."/>
            <person name="Fraser-Liggett C."/>
            <person name="Carlton J."/>
        </authorList>
    </citation>
    <scope>NUCLEOTIDE SEQUENCE</scope>
    <source>
        <strain evidence="5">G3</strain>
    </source>
</reference>
<dbReference type="InParanoid" id="A2FL76"/>
<dbReference type="VEuPathDB" id="TrichDB:TVAGG3_0569540"/>
<dbReference type="Pfam" id="PF00400">
    <property type="entry name" value="WD40"/>
    <property type="match status" value="2"/>
</dbReference>
<dbReference type="InterPro" id="IPR036322">
    <property type="entry name" value="WD40_repeat_dom_sf"/>
</dbReference>
<evidence type="ECO:0000256" key="3">
    <source>
        <dbReference type="PROSITE-ProRule" id="PRU00221"/>
    </source>
</evidence>
<dbReference type="InterPro" id="IPR019775">
    <property type="entry name" value="WD40_repeat_CS"/>
</dbReference>
<dbReference type="OMA" id="WIWECEE"/>
<keyword evidence="1 3" id="KW-0853">WD repeat</keyword>
<feature type="repeat" description="WD" evidence="3">
    <location>
        <begin position="97"/>
        <end position="138"/>
    </location>
</feature>
<dbReference type="KEGG" id="tva:4752063"/>
<dbReference type="PROSITE" id="PS00678">
    <property type="entry name" value="WD_REPEATS_1"/>
    <property type="match status" value="1"/>
</dbReference>
<dbReference type="PANTHER" id="PTHR19920:SF0">
    <property type="entry name" value="CYTOSOLIC IRON-SULFUR PROTEIN ASSEMBLY PROTEIN CIAO1-RELATED"/>
    <property type="match status" value="1"/>
</dbReference>
<dbReference type="SMART" id="SM00320">
    <property type="entry name" value="WD40"/>
    <property type="match status" value="6"/>
</dbReference>
<feature type="repeat" description="WD" evidence="3">
    <location>
        <begin position="139"/>
        <end position="171"/>
    </location>
</feature>
<proteinExistence type="predicted"/>
<dbReference type="FunFam" id="2.130.10.10:FF:002629">
    <property type="entry name" value="WD repeat protein, putative"/>
    <property type="match status" value="1"/>
</dbReference>
<dbReference type="AlphaFoldDB" id="A2FL76"/>
<dbReference type="VEuPathDB" id="TrichDB:TVAG_441510"/>
<dbReference type="Proteomes" id="UP000001542">
    <property type="component" value="Unassembled WGS sequence"/>
</dbReference>
<dbReference type="STRING" id="5722.A2FL76"/>
<gene>
    <name evidence="5" type="ORF">TVAG_441510</name>
</gene>
<name>A2FL76_TRIV3</name>
<dbReference type="Gene3D" id="2.130.10.10">
    <property type="entry name" value="YVTN repeat-like/Quinoprotein amine dehydrogenase"/>
    <property type="match status" value="1"/>
</dbReference>
<keyword evidence="2" id="KW-0677">Repeat</keyword>
<dbReference type="GO" id="GO:0097361">
    <property type="term" value="C:cytosolic [4Fe-4S] assembly targeting complex"/>
    <property type="evidence" value="ECO:0000318"/>
    <property type="project" value="GO_Central"/>
</dbReference>
<dbReference type="PROSITE" id="PS50294">
    <property type="entry name" value="WD_REPEATS_REGION"/>
    <property type="match status" value="2"/>
</dbReference>
<dbReference type="PROSITE" id="PS50082">
    <property type="entry name" value="WD_REPEATS_2"/>
    <property type="match status" value="2"/>
</dbReference>
<evidence type="ECO:0000313" key="6">
    <source>
        <dbReference type="Proteomes" id="UP000001542"/>
    </source>
</evidence>
<evidence type="ECO:0000256" key="1">
    <source>
        <dbReference type="ARBA" id="ARBA00022574"/>
    </source>
</evidence>
<dbReference type="SUPFAM" id="SSF50978">
    <property type="entry name" value="WD40 repeat-like"/>
    <property type="match status" value="1"/>
</dbReference>
<dbReference type="InterPro" id="IPR013979">
    <property type="entry name" value="TIF_beta_prop-like"/>
</dbReference>
<evidence type="ECO:0000313" key="5">
    <source>
        <dbReference type="EMBL" id="EAX94332.1"/>
    </source>
</evidence>
<feature type="domain" description="Translation initiation factor beta propellor-like" evidence="4">
    <location>
        <begin position="9"/>
        <end position="119"/>
    </location>
</feature>
<dbReference type="eggNOG" id="KOG0645">
    <property type="taxonomic scope" value="Eukaryota"/>
</dbReference>
<sequence>MKTVFECDKVVFDVDWSPDGRYLAIVGASRELVLLKIDDEDPFNVTEVFREQRPNIIRRVHWSPDGKRLVTAGFDGVAVLYEFDEDKQPVLEMIGNLYENDKELKSARWSHSGKYIVTCNRDKSIFVWDVEELEYIVIHTEHKGDVKDVMFSPDDSKLVSVSFDGTVKVWSSMEEYGSLQTFTHHTYTVWELAFDNENDEFVTIGEDGKAVHYIEEDGKYIDAGEIQLNRPLDCLYAVTYRNGEWLISGVDHKIYIMNDTFEEKIGEFDTGQLGDINCIKPNPEKQNIIAVASDDGTVLLIDHELSSIY</sequence>
<accession>A2FL76</accession>